<dbReference type="SMART" id="SM00295">
    <property type="entry name" value="B41"/>
    <property type="match status" value="1"/>
</dbReference>
<evidence type="ECO:0000256" key="1">
    <source>
        <dbReference type="ARBA" id="ARBA00004245"/>
    </source>
</evidence>
<dbReference type="PANTHER" id="PTHR23280:SF21">
    <property type="entry name" value="PROTEIN 4.1 HOMOLOG"/>
    <property type="match status" value="1"/>
</dbReference>
<dbReference type="GO" id="GO:0005198">
    <property type="term" value="F:structural molecule activity"/>
    <property type="evidence" value="ECO:0007669"/>
    <property type="project" value="InterPro"/>
</dbReference>
<dbReference type="PROSITE" id="PS50057">
    <property type="entry name" value="FERM_3"/>
    <property type="match status" value="1"/>
</dbReference>
<dbReference type="CDD" id="cd14473">
    <property type="entry name" value="FERM_B-lobe"/>
    <property type="match status" value="1"/>
</dbReference>
<dbReference type="PIRSF" id="PIRSF002304">
    <property type="entry name" value="Membrane_skeletal_4_1"/>
    <property type="match status" value="1"/>
</dbReference>
<dbReference type="GO" id="GO:0030866">
    <property type="term" value="P:cortical actin cytoskeleton organization"/>
    <property type="evidence" value="ECO:0007669"/>
    <property type="project" value="InterPro"/>
</dbReference>
<dbReference type="Pfam" id="PF08736">
    <property type="entry name" value="FA"/>
    <property type="match status" value="1"/>
</dbReference>
<feature type="region of interest" description="Disordered" evidence="6">
    <location>
        <begin position="634"/>
        <end position="779"/>
    </location>
</feature>
<comment type="subcellular location">
    <subcellularLocation>
        <location evidence="1">Cytoplasm</location>
        <location evidence="1">Cytoskeleton</location>
    </subcellularLocation>
</comment>
<dbReference type="InterPro" id="IPR018979">
    <property type="entry name" value="FERM_N"/>
</dbReference>
<dbReference type="Pfam" id="PF09380">
    <property type="entry name" value="FERM_C"/>
    <property type="match status" value="1"/>
</dbReference>
<feature type="region of interest" description="Disordered" evidence="6">
    <location>
        <begin position="587"/>
        <end position="621"/>
    </location>
</feature>
<protein>
    <submittedName>
        <fullName evidence="9">Protein 4.1-like isoform X1</fullName>
    </submittedName>
</protein>
<evidence type="ECO:0000259" key="7">
    <source>
        <dbReference type="PROSITE" id="PS50057"/>
    </source>
</evidence>
<dbReference type="InterPro" id="IPR019747">
    <property type="entry name" value="FERM_CS"/>
</dbReference>
<dbReference type="PANTHER" id="PTHR23280">
    <property type="entry name" value="4.1 G PROTEIN"/>
    <property type="match status" value="1"/>
</dbReference>
<feature type="compositionally biased region" description="Polar residues" evidence="6">
    <location>
        <begin position="461"/>
        <end position="473"/>
    </location>
</feature>
<accession>A0AAJ7T3E9</accession>
<dbReference type="FunFam" id="2.30.29.30:FF:000001">
    <property type="entry name" value="Erythrocyte membrane protein band 4.1"/>
    <property type="match status" value="1"/>
</dbReference>
<dbReference type="SUPFAM" id="SSF47031">
    <property type="entry name" value="Second domain of FERM"/>
    <property type="match status" value="1"/>
</dbReference>
<keyword evidence="4" id="KW-0009">Actin-binding</keyword>
<evidence type="ECO:0000256" key="4">
    <source>
        <dbReference type="ARBA" id="ARBA00023203"/>
    </source>
</evidence>
<feature type="region of interest" description="Disordered" evidence="6">
    <location>
        <begin position="442"/>
        <end position="549"/>
    </location>
</feature>
<evidence type="ECO:0000256" key="5">
    <source>
        <dbReference type="ARBA" id="ARBA00023212"/>
    </source>
</evidence>
<feature type="compositionally biased region" description="Basic and acidic residues" evidence="6">
    <location>
        <begin position="79"/>
        <end position="97"/>
    </location>
</feature>
<reference evidence="9" key="1">
    <citation type="submission" date="2025-08" db="UniProtKB">
        <authorList>
            <consortium name="RefSeq"/>
        </authorList>
    </citation>
    <scope>IDENTIFICATION</scope>
    <source>
        <tissue evidence="9">Sperm</tissue>
    </source>
</reference>
<dbReference type="InterPro" id="IPR014352">
    <property type="entry name" value="FERM/acyl-CoA-bd_prot_sf"/>
</dbReference>
<feature type="compositionally biased region" description="Low complexity" evidence="6">
    <location>
        <begin position="1073"/>
        <end position="1084"/>
    </location>
</feature>
<dbReference type="InterPro" id="IPR011993">
    <property type="entry name" value="PH-like_dom_sf"/>
</dbReference>
<dbReference type="GO" id="GO:0005856">
    <property type="term" value="C:cytoskeleton"/>
    <property type="evidence" value="ECO:0007669"/>
    <property type="project" value="UniProtKB-SubCell"/>
</dbReference>
<evidence type="ECO:0000256" key="2">
    <source>
        <dbReference type="ARBA" id="ARBA00022490"/>
    </source>
</evidence>
<dbReference type="GO" id="GO:0031032">
    <property type="term" value="P:actomyosin structure organization"/>
    <property type="evidence" value="ECO:0007669"/>
    <property type="project" value="TreeGrafter"/>
</dbReference>
<dbReference type="GO" id="GO:0005886">
    <property type="term" value="C:plasma membrane"/>
    <property type="evidence" value="ECO:0007669"/>
    <property type="project" value="TreeGrafter"/>
</dbReference>
<feature type="compositionally biased region" description="Basic and acidic residues" evidence="6">
    <location>
        <begin position="593"/>
        <end position="621"/>
    </location>
</feature>
<feature type="compositionally biased region" description="Polar residues" evidence="6">
    <location>
        <begin position="442"/>
        <end position="452"/>
    </location>
</feature>
<dbReference type="SUPFAM" id="SSF54236">
    <property type="entry name" value="Ubiquitin-like"/>
    <property type="match status" value="1"/>
</dbReference>
<feature type="compositionally biased region" description="Low complexity" evidence="6">
    <location>
        <begin position="28"/>
        <end position="76"/>
    </location>
</feature>
<feature type="region of interest" description="Disordered" evidence="6">
    <location>
        <begin position="1068"/>
        <end position="1089"/>
    </location>
</feature>
<dbReference type="InterPro" id="IPR018980">
    <property type="entry name" value="FERM_PH-like_C"/>
</dbReference>
<feature type="region of interest" description="Disordered" evidence="6">
    <location>
        <begin position="876"/>
        <end position="1013"/>
    </location>
</feature>
<dbReference type="GO" id="GO:0003779">
    <property type="term" value="F:actin binding"/>
    <property type="evidence" value="ECO:0007669"/>
    <property type="project" value="UniProtKB-KW"/>
</dbReference>
<dbReference type="CDD" id="cd13184">
    <property type="entry name" value="FERM_C_4_1_family"/>
    <property type="match status" value="1"/>
</dbReference>
<keyword evidence="2" id="KW-0963">Cytoplasm</keyword>
<keyword evidence="5" id="KW-0206">Cytoskeleton</keyword>
<dbReference type="Proteomes" id="UP001318040">
    <property type="component" value="Chromosome 15"/>
</dbReference>
<dbReference type="Pfam" id="PF09379">
    <property type="entry name" value="FERM_N"/>
    <property type="match status" value="1"/>
</dbReference>
<evidence type="ECO:0000256" key="3">
    <source>
        <dbReference type="ARBA" id="ARBA00022553"/>
    </source>
</evidence>
<dbReference type="PRINTS" id="PR00661">
    <property type="entry name" value="ERMFAMILY"/>
</dbReference>
<dbReference type="InterPro" id="IPR007477">
    <property type="entry name" value="SAB_dom"/>
</dbReference>
<feature type="compositionally biased region" description="Low complexity" evidence="6">
    <location>
        <begin position="737"/>
        <end position="757"/>
    </location>
</feature>
<dbReference type="Gene3D" id="1.20.80.10">
    <property type="match status" value="1"/>
</dbReference>
<feature type="compositionally biased region" description="Basic and acidic residues" evidence="6">
    <location>
        <begin position="701"/>
        <end position="711"/>
    </location>
</feature>
<evidence type="ECO:0000256" key="6">
    <source>
        <dbReference type="SAM" id="MobiDB-lite"/>
    </source>
</evidence>
<keyword evidence="3" id="KW-0597">Phosphoprotein</keyword>
<dbReference type="SMART" id="SM01195">
    <property type="entry name" value="FA"/>
    <property type="match status" value="1"/>
</dbReference>
<dbReference type="Pfam" id="PF00373">
    <property type="entry name" value="FERM_M"/>
    <property type="match status" value="1"/>
</dbReference>
<feature type="region of interest" description="Disordered" evidence="6">
    <location>
        <begin position="1"/>
        <end position="127"/>
    </location>
</feature>
<dbReference type="InterPro" id="IPR019748">
    <property type="entry name" value="FERM_central"/>
</dbReference>
<proteinExistence type="predicted"/>
<dbReference type="InterPro" id="IPR019749">
    <property type="entry name" value="Band_41_domain"/>
</dbReference>
<dbReference type="PROSITE" id="PS00661">
    <property type="entry name" value="FERM_2"/>
    <property type="match status" value="1"/>
</dbReference>
<feature type="compositionally biased region" description="Low complexity" evidence="6">
    <location>
        <begin position="507"/>
        <end position="519"/>
    </location>
</feature>
<feature type="compositionally biased region" description="Basic and acidic residues" evidence="6">
    <location>
        <begin position="535"/>
        <end position="548"/>
    </location>
</feature>
<dbReference type="InterPro" id="IPR014847">
    <property type="entry name" value="FA"/>
</dbReference>
<organism evidence="8 9">
    <name type="scientific">Petromyzon marinus</name>
    <name type="common">Sea lamprey</name>
    <dbReference type="NCBI Taxonomy" id="7757"/>
    <lineage>
        <taxon>Eukaryota</taxon>
        <taxon>Metazoa</taxon>
        <taxon>Chordata</taxon>
        <taxon>Craniata</taxon>
        <taxon>Vertebrata</taxon>
        <taxon>Cyclostomata</taxon>
        <taxon>Hyperoartia</taxon>
        <taxon>Petromyzontiformes</taxon>
        <taxon>Petromyzontidae</taxon>
        <taxon>Petromyzon</taxon>
    </lineage>
</organism>
<sequence length="1150" mass="124178">MGSKVRRRQAMTTEDGADSEQQKKQQQEAKQQQQAQQQQAQQQQAQQQQAQQQQAQQQPLVEDGAHADAAATTVVPDAEELKKSKAAEHSEARDKSEQQFLSEDEQASEKTGTPSRTSRSPHKAPKPKAMAFRVLLLDGTEFVSEVEKNAKGHEMIDLVCDHLNLLEKDYFGLAYRDSSEQKVTAGKPAKPENWLDPAKEIRKQIRSGPWVFSFNVKFYPPDPSQLSEDITRYYLCLQLREDILRGRLPCSFVTHALLGSYAVQAELGDFDPEEHAGDYVSEFRFAPNQTRELEDKVVELHKTHRGMTPAEAELHFLENAKKLSMYGVDLHHAKDSEGVDIMLGVCANGLLIYRDRLRINRFAWPKILKISYKRSNFYIKIRPGEFEQFESTIGFKLPNHRAAKRLWKVCVEHHTFFRLVSPEPAPKGRFLTLGSKFRYSGRTQAQTRQASTLIDRPAPSFTRSSSKRYTLSRSLDGAPIGSSQEGLSLVSAPETAPAPDSPAYSVSTTASSTQQQQQQPGHHDAGSPTANDKTAGQHEKNVASDKHSAATTTTVITAATAATATFMEKEKATVSSSVVVTETVVSDSTFTASEERKQESEMREEDGAVPEHEKGLDKSQEEVVKHLATISELKRSFLESSPEPSPPAWDHRLAAASSPSRSAADKEADDKPPAADGTRKSDAPEDRTEETKFVFSFKTPHSQDDANKGLEDWVLVENAQCKVEERAHDDDDGDGGDAPPALDALRSAAAELAAALDRPPPTTHATARSHDTEAFASPLKSKLVRGAKVDASPAEEDLTFSPSEHPLADLLETVEFSQMLKSEVKEATEVVTSSSVSSSSSSSARVVREMVVEEKKISKSLVEGASIAVASVTLTVGKAGGGGGGGDDDEPRDKGESPSGRPEPAPRATAGTAAAAAAAAATGGSGNAAKESARSSLPADAAVAAAMVGATAAAAKAAAASSSPEESPAGDAKDGKDTSEEEEEPKTNGDMSDSDDEDHGEFEPPVVKTESVSFSEVVRADVTEISTKEVPLVHTETKTISYQTVQSDGAKHVELGGPLLSTVHGTATEAMASSSSTSSTTTTTHITKTVKAGVTETRIEKRIVITGDSDQDYDEKLSKALKEAKEQTETTMTKLVVHQESEHAKEGGKE</sequence>
<dbReference type="RefSeq" id="XP_032810583.1">
    <property type="nucleotide sequence ID" value="XM_032954692.1"/>
</dbReference>
<dbReference type="InterPro" id="IPR000798">
    <property type="entry name" value="Ez/rad/moesin-like"/>
</dbReference>
<dbReference type="KEGG" id="pmrn:116942596"/>
<dbReference type="PRINTS" id="PR00935">
    <property type="entry name" value="BAND41"/>
</dbReference>
<dbReference type="Pfam" id="PF05902">
    <property type="entry name" value="4_1_CTD"/>
    <property type="match status" value="1"/>
</dbReference>
<dbReference type="SMART" id="SM01196">
    <property type="entry name" value="FERM_C"/>
    <property type="match status" value="1"/>
</dbReference>
<dbReference type="Gene3D" id="2.30.29.30">
    <property type="entry name" value="Pleckstrin-homology domain (PH domain)/Phosphotyrosine-binding domain (PTB)"/>
    <property type="match status" value="1"/>
</dbReference>
<dbReference type="FunFam" id="3.10.20.90:FF:000002">
    <property type="entry name" value="Erythrocyte protein band 4.1-like 3"/>
    <property type="match status" value="1"/>
</dbReference>
<dbReference type="AlphaFoldDB" id="A0AAJ7T3E9"/>
<dbReference type="Pfam" id="PF04382">
    <property type="entry name" value="SAB"/>
    <property type="match status" value="1"/>
</dbReference>
<feature type="compositionally biased region" description="Polar residues" evidence="6">
    <location>
        <begin position="109"/>
        <end position="118"/>
    </location>
</feature>
<gene>
    <name evidence="9" type="primary">LOC116942596</name>
</gene>
<keyword evidence="8" id="KW-1185">Reference proteome</keyword>
<dbReference type="InterPro" id="IPR000299">
    <property type="entry name" value="FERM_domain"/>
</dbReference>
<dbReference type="SUPFAM" id="SSF50729">
    <property type="entry name" value="PH domain-like"/>
    <property type="match status" value="1"/>
</dbReference>
<evidence type="ECO:0000313" key="9">
    <source>
        <dbReference type="RefSeq" id="XP_032810583.1"/>
    </source>
</evidence>
<feature type="domain" description="FERM" evidence="7">
    <location>
        <begin position="130"/>
        <end position="421"/>
    </location>
</feature>
<dbReference type="FunFam" id="1.20.80.10:FF:000001">
    <property type="entry name" value="Erythrocyte membrane protein band 4.1"/>
    <property type="match status" value="1"/>
</dbReference>
<dbReference type="SUPFAM" id="SSF81995">
    <property type="entry name" value="beta-sandwich domain of Sec23/24"/>
    <property type="match status" value="1"/>
</dbReference>
<feature type="compositionally biased region" description="Low complexity" evidence="6">
    <location>
        <begin position="934"/>
        <end position="970"/>
    </location>
</feature>
<dbReference type="InterPro" id="IPR008379">
    <property type="entry name" value="Band_4.1_C"/>
</dbReference>
<name>A0AAJ7T3E9_PETMA</name>
<dbReference type="PROSITE" id="PS00660">
    <property type="entry name" value="FERM_1"/>
    <property type="match status" value="1"/>
</dbReference>
<dbReference type="InterPro" id="IPR029071">
    <property type="entry name" value="Ubiquitin-like_domsf"/>
</dbReference>
<evidence type="ECO:0000313" key="8">
    <source>
        <dbReference type="Proteomes" id="UP001318040"/>
    </source>
</evidence>
<feature type="compositionally biased region" description="Basic and acidic residues" evidence="6">
    <location>
        <begin position="663"/>
        <end position="692"/>
    </location>
</feature>
<dbReference type="Gene3D" id="3.10.20.90">
    <property type="entry name" value="Phosphatidylinositol 3-kinase Catalytic Subunit, Chain A, domain 1"/>
    <property type="match status" value="1"/>
</dbReference>
<feature type="compositionally biased region" description="Low complexity" evidence="6">
    <location>
        <begin position="908"/>
        <end position="922"/>
    </location>
</feature>
<dbReference type="InterPro" id="IPR035963">
    <property type="entry name" value="FERM_2"/>
</dbReference>